<feature type="domain" description="DUF2147" evidence="2">
    <location>
        <begin position="36"/>
        <end position="153"/>
    </location>
</feature>
<dbReference type="Gene3D" id="2.40.128.520">
    <property type="match status" value="1"/>
</dbReference>
<comment type="caution">
    <text evidence="3">The sequence shown here is derived from an EMBL/GenBank/DDBJ whole genome shotgun (WGS) entry which is preliminary data.</text>
</comment>
<dbReference type="EMBL" id="JAIVEX010000003">
    <property type="protein sequence ID" value="MDB0521055.1"/>
    <property type="molecule type" value="Genomic_DNA"/>
</dbReference>
<dbReference type="RefSeq" id="WP_004377100.1">
    <property type="nucleotide sequence ID" value="NZ_CDRX01000001.1"/>
</dbReference>
<organism evidence="3 4">
    <name type="scientific">Ralstonia solanacearum</name>
    <name type="common">Pseudomonas solanacearum</name>
    <dbReference type="NCBI Taxonomy" id="305"/>
    <lineage>
        <taxon>Bacteria</taxon>
        <taxon>Pseudomonadati</taxon>
        <taxon>Pseudomonadota</taxon>
        <taxon>Betaproteobacteria</taxon>
        <taxon>Burkholderiales</taxon>
        <taxon>Burkholderiaceae</taxon>
        <taxon>Ralstonia</taxon>
        <taxon>Ralstonia solanacearum species complex</taxon>
    </lineage>
</organism>
<gene>
    <name evidence="3" type="ORF">LBW55_05455</name>
</gene>
<keyword evidence="1" id="KW-0732">Signal</keyword>
<feature type="signal peptide" evidence="1">
    <location>
        <begin position="1"/>
        <end position="30"/>
    </location>
</feature>
<accession>A0AAE3NFA6</accession>
<evidence type="ECO:0000313" key="3">
    <source>
        <dbReference type="EMBL" id="MDB0521055.1"/>
    </source>
</evidence>
<proteinExistence type="predicted"/>
<protein>
    <submittedName>
        <fullName evidence="3">DUF2147 domain-containing protein</fullName>
    </submittedName>
</protein>
<dbReference type="InterPro" id="IPR019223">
    <property type="entry name" value="DUF2147"/>
</dbReference>
<dbReference type="PANTHER" id="PTHR36919">
    <property type="entry name" value="BLR1215 PROTEIN"/>
    <property type="match status" value="1"/>
</dbReference>
<dbReference type="PANTHER" id="PTHR36919:SF3">
    <property type="entry name" value="BLL5882 PROTEIN"/>
    <property type="match status" value="1"/>
</dbReference>
<reference evidence="3" key="1">
    <citation type="submission" date="2021-09" db="EMBL/GenBank/DDBJ databases">
        <title>Genomic analysis of Ralstonia spp.</title>
        <authorList>
            <person name="Aburjaile F."/>
            <person name="Ariute J.C."/>
            <person name="Pais A.K.L."/>
            <person name="Albuquerque G.M.R."/>
            <person name="Silva A.M.F."/>
            <person name="Brenig B."/>
            <person name="Azevedo V."/>
            <person name="Matiuzzi M."/>
            <person name="Ramos R."/>
            <person name="Goes-Neto A."/>
            <person name="Soares S."/>
            <person name="Iseppon A.M.B."/>
            <person name="Souza E."/>
            <person name="Gama M."/>
        </authorList>
    </citation>
    <scope>NUCLEOTIDE SEQUENCE</scope>
    <source>
        <strain evidence="3">B4</strain>
    </source>
</reference>
<dbReference type="Proteomes" id="UP001143674">
    <property type="component" value="Unassembled WGS sequence"/>
</dbReference>
<dbReference type="KEGG" id="rsy:RSUY_06800"/>
<sequence>MQRPPHNTLSRLLGGLAFALATLATGSAFAQTTPAGTWKTIDDATGKPKGEVQIVEKDGVFSGRVTNILKEEDRAKTCTKCTDDRKDQPIVGLTILKDLKKTGDNEWAGGNILDPENGKIYSAKMSLSEDGQKLNVRGFLGISLLGRTQTWVRE</sequence>
<evidence type="ECO:0000313" key="4">
    <source>
        <dbReference type="Proteomes" id="UP001143674"/>
    </source>
</evidence>
<dbReference type="Pfam" id="PF09917">
    <property type="entry name" value="DUF2147"/>
    <property type="match status" value="1"/>
</dbReference>
<dbReference type="AlphaFoldDB" id="A0AAE3NFA6"/>
<evidence type="ECO:0000259" key="2">
    <source>
        <dbReference type="Pfam" id="PF09917"/>
    </source>
</evidence>
<name>A0AAE3NFA6_RALSL</name>
<evidence type="ECO:0000256" key="1">
    <source>
        <dbReference type="SAM" id="SignalP"/>
    </source>
</evidence>
<feature type="chain" id="PRO_5043280009" evidence="1">
    <location>
        <begin position="31"/>
        <end position="154"/>
    </location>
</feature>